<reference evidence="1 2" key="1">
    <citation type="submission" date="2018-12" db="EMBL/GenBank/DDBJ databases">
        <authorList>
            <person name="Li F."/>
        </authorList>
    </citation>
    <scope>NUCLEOTIDE SEQUENCE [LARGE SCALE GENOMIC DNA]</scope>
    <source>
        <strain evidence="1 2">8H24J-4-2</strain>
    </source>
</reference>
<comment type="caution">
    <text evidence="1">The sequence shown here is derived from an EMBL/GenBank/DDBJ whole genome shotgun (WGS) entry which is preliminary data.</text>
</comment>
<dbReference type="AlphaFoldDB" id="A0A444Q5Y5"/>
<protein>
    <submittedName>
        <fullName evidence="1">Uncharacterized protein</fullName>
    </submittedName>
</protein>
<proteinExistence type="predicted"/>
<accession>A0A444Q5Y5</accession>
<dbReference type="OrthoDB" id="9996866at2"/>
<evidence type="ECO:0000313" key="2">
    <source>
        <dbReference type="Proteomes" id="UP000288603"/>
    </source>
</evidence>
<evidence type="ECO:0000313" key="1">
    <source>
        <dbReference type="EMBL" id="RWZ59202.1"/>
    </source>
</evidence>
<dbReference type="EMBL" id="RZNC01000005">
    <property type="protein sequence ID" value="RWZ59202.1"/>
    <property type="molecule type" value="Genomic_DNA"/>
</dbReference>
<name>A0A444Q5Y5_9MICO</name>
<gene>
    <name evidence="1" type="ORF">ELQ92_13110</name>
</gene>
<sequence>MPHLLDSPVPAAAARATSLPSVDASTTPPAAQAAAPAARFARGTVILCVSPLASIGDTMASAVASLGEGNRTIVTFPAGAGRAVLERLMTLSRLAGSHRLRVAGAAELAQDPDADLSHLVSVTAAESRLDGGGSVPHATHSERARREALAVLFSTDFSVSEWDDRVGVTPPTISRCATGTFDPARSTSRA</sequence>
<keyword evidence="2" id="KW-1185">Reference proteome</keyword>
<organism evidence="1 2">
    <name type="scientific">Labedella populi</name>
    <dbReference type="NCBI Taxonomy" id="2498850"/>
    <lineage>
        <taxon>Bacteria</taxon>
        <taxon>Bacillati</taxon>
        <taxon>Actinomycetota</taxon>
        <taxon>Actinomycetes</taxon>
        <taxon>Micrococcales</taxon>
        <taxon>Microbacteriaceae</taxon>
        <taxon>Labedella</taxon>
    </lineage>
</organism>
<dbReference type="Proteomes" id="UP000288603">
    <property type="component" value="Unassembled WGS sequence"/>
</dbReference>
<dbReference type="RefSeq" id="WP_128499722.1">
    <property type="nucleotide sequence ID" value="NZ_RZNC01000005.1"/>
</dbReference>